<sequence>MLILVVIALLLALVSLSWLKIYLKYQRTEDDDRLSLEIVFWRFFNYKIDIPIIMLKQKLTSVSLITRTELETGGIDSKELRGQSREYKVDSLRDIQHIIEHLPYLKMIIIDFSQFLRHLRLERFVWRIGIGTPDAAATGILSGIVWALMGNVTSFFYQQIAAGWAAPELKVEPNFKKEGFTTSLDCIFKIRVGNIMVTGLKLLKKKVLRRGVKNLGRTSD</sequence>
<dbReference type="AlphaFoldDB" id="A0A1S6IUW7"/>
<dbReference type="EMBL" id="CP019698">
    <property type="protein sequence ID" value="AQS58578.1"/>
    <property type="molecule type" value="Genomic_DNA"/>
</dbReference>
<protein>
    <recommendedName>
        <fullName evidence="3">DUF2953 domain-containing protein</fullName>
    </recommendedName>
</protein>
<reference evidence="1 2" key="1">
    <citation type="journal article" date="2016" name="Int. J. Syst. Evol. Microbiol.">
        <title>Desulfotomaculum ferrireducens sp. nov., a moderately thermophilic sulfate-reducing and dissimilatory Fe(III)-reducing bacterium isolated from compost.</title>
        <authorList>
            <person name="Yang G."/>
            <person name="Guo J."/>
            <person name="Zhuang L."/>
            <person name="Yuan Y."/>
            <person name="Zhou S."/>
        </authorList>
    </citation>
    <scope>NUCLEOTIDE SEQUENCE [LARGE SCALE GENOMIC DNA]</scope>
    <source>
        <strain evidence="1 2">GSS09</strain>
    </source>
</reference>
<name>A0A1S6IUW7_9FIRM</name>
<dbReference type="Pfam" id="PF11167">
    <property type="entry name" value="DUF2953"/>
    <property type="match status" value="1"/>
</dbReference>
<dbReference type="InterPro" id="IPR021338">
    <property type="entry name" value="DUF2953"/>
</dbReference>
<evidence type="ECO:0008006" key="3">
    <source>
        <dbReference type="Google" id="ProtNLM"/>
    </source>
</evidence>
<dbReference type="KEGG" id="dfg:B0537_05435"/>
<accession>A0A1S6IUW7</accession>
<keyword evidence="2" id="KW-1185">Reference proteome</keyword>
<dbReference type="Proteomes" id="UP000189464">
    <property type="component" value="Chromosome"/>
</dbReference>
<evidence type="ECO:0000313" key="1">
    <source>
        <dbReference type="EMBL" id="AQS58578.1"/>
    </source>
</evidence>
<dbReference type="OrthoDB" id="1953500at2"/>
<organism evidence="1 2">
    <name type="scientific">Desulforamulus ferrireducens</name>
    <dbReference type="NCBI Taxonomy" id="1833852"/>
    <lineage>
        <taxon>Bacteria</taxon>
        <taxon>Bacillati</taxon>
        <taxon>Bacillota</taxon>
        <taxon>Clostridia</taxon>
        <taxon>Eubacteriales</taxon>
        <taxon>Peptococcaceae</taxon>
        <taxon>Desulforamulus</taxon>
    </lineage>
</organism>
<evidence type="ECO:0000313" key="2">
    <source>
        <dbReference type="Proteomes" id="UP000189464"/>
    </source>
</evidence>
<gene>
    <name evidence="1" type="ORF">B0537_05435</name>
</gene>
<dbReference type="STRING" id="1833852.B0537_05435"/>
<proteinExistence type="predicted"/>